<keyword evidence="1" id="KW-0732">Signal</keyword>
<dbReference type="RefSeq" id="WP_075080033.1">
    <property type="nucleotide sequence ID" value="NZ_BDCO01000002.1"/>
</dbReference>
<gene>
    <name evidence="2" type="ORF">TSACC_22826</name>
</gene>
<dbReference type="Proteomes" id="UP000076023">
    <property type="component" value="Unassembled WGS sequence"/>
</dbReference>
<keyword evidence="3" id="KW-1185">Reference proteome</keyword>
<dbReference type="AlphaFoldDB" id="A0A146GAF4"/>
<protein>
    <submittedName>
        <fullName evidence="2">Uncharacterized protein</fullName>
    </submittedName>
</protein>
<dbReference type="InParanoid" id="A0A146GAF4"/>
<evidence type="ECO:0000313" key="3">
    <source>
        <dbReference type="Proteomes" id="UP000076023"/>
    </source>
</evidence>
<proteinExistence type="predicted"/>
<evidence type="ECO:0000256" key="1">
    <source>
        <dbReference type="SAM" id="SignalP"/>
    </source>
</evidence>
<feature type="signal peptide" evidence="1">
    <location>
        <begin position="1"/>
        <end position="17"/>
    </location>
</feature>
<evidence type="ECO:0000313" key="2">
    <source>
        <dbReference type="EMBL" id="GAT34401.1"/>
    </source>
</evidence>
<accession>A0A146GAF4</accession>
<comment type="caution">
    <text evidence="2">The sequence shown here is derived from an EMBL/GenBank/DDBJ whole genome shotgun (WGS) entry which is preliminary data.</text>
</comment>
<organism evidence="2 3">
    <name type="scientific">Terrimicrobium sacchariphilum</name>
    <dbReference type="NCBI Taxonomy" id="690879"/>
    <lineage>
        <taxon>Bacteria</taxon>
        <taxon>Pseudomonadati</taxon>
        <taxon>Verrucomicrobiota</taxon>
        <taxon>Terrimicrobiia</taxon>
        <taxon>Terrimicrobiales</taxon>
        <taxon>Terrimicrobiaceae</taxon>
        <taxon>Terrimicrobium</taxon>
    </lineage>
</organism>
<reference evidence="3" key="1">
    <citation type="journal article" date="2017" name="Genome Announc.">
        <title>Draft Genome Sequence of Terrimicrobium sacchariphilum NM-5T, a Facultative Anaerobic Soil Bacterium of the Class Spartobacteria.</title>
        <authorList>
            <person name="Qiu Y.L."/>
            <person name="Tourlousse D.M."/>
            <person name="Matsuura N."/>
            <person name="Ohashi A."/>
            <person name="Sekiguchi Y."/>
        </authorList>
    </citation>
    <scope>NUCLEOTIDE SEQUENCE [LARGE SCALE GENOMIC DNA]</scope>
    <source>
        <strain evidence="3">NM-5</strain>
    </source>
</reference>
<feature type="chain" id="PRO_5007524659" evidence="1">
    <location>
        <begin position="18"/>
        <end position="262"/>
    </location>
</feature>
<dbReference type="EMBL" id="BDCO01000002">
    <property type="protein sequence ID" value="GAT34401.1"/>
    <property type="molecule type" value="Genomic_DNA"/>
</dbReference>
<sequence length="262" mass="27179">MKSLFLILLTAASTAVAADVPLVTFYFDDPSPNTVAPFAPSTTAPGVKAGPIERGTGFIEGDALPGVDEYQKPSAALGGKIDLQIPLNKAPDAYDLLYIAGEGATHAGNVGGVNSGGFLVLQVRPLAATQQADTLAAATAHELEFSFSVSAAGADVTVTTIAFRTAYLRGGERVIPRQGQWEVALDDGRDFRPFGAPVQLVDPAAPADRLVERKVKGEPFTIPAGKTALFRFLAYGAAEHSDTGQPLVLDDITLGGTIASGK</sequence>
<dbReference type="OrthoDB" id="9821490at2"/>
<name>A0A146GAF4_TERSA</name>